<dbReference type="Proteomes" id="UP000789405">
    <property type="component" value="Unassembled WGS sequence"/>
</dbReference>
<feature type="non-terminal residue" evidence="1">
    <location>
        <position position="104"/>
    </location>
</feature>
<reference evidence="1" key="1">
    <citation type="submission" date="2021-06" db="EMBL/GenBank/DDBJ databases">
        <authorList>
            <person name="Kallberg Y."/>
            <person name="Tangrot J."/>
            <person name="Rosling A."/>
        </authorList>
    </citation>
    <scope>NUCLEOTIDE SEQUENCE</scope>
    <source>
        <strain evidence="1">MA453B</strain>
    </source>
</reference>
<name>A0A9N9JIT5_9GLOM</name>
<keyword evidence="2" id="KW-1185">Reference proteome</keyword>
<comment type="caution">
    <text evidence="1">The sequence shown here is derived from an EMBL/GenBank/DDBJ whole genome shotgun (WGS) entry which is preliminary data.</text>
</comment>
<proteinExistence type="predicted"/>
<dbReference type="AlphaFoldDB" id="A0A9N9JIT5"/>
<sequence>ITKQHLRQWFLTGYSLTPAAKISKSLTSSGIELVDGRGTRVLDDKDMWYIEVAGPPGNFDETSKLSQVLSSQIVGYRMTLYTLNMSTDGLSELDSAVFPFSFDA</sequence>
<evidence type="ECO:0000313" key="2">
    <source>
        <dbReference type="Proteomes" id="UP000789405"/>
    </source>
</evidence>
<accession>A0A9N9JIT5</accession>
<evidence type="ECO:0000313" key="1">
    <source>
        <dbReference type="EMBL" id="CAG8781268.1"/>
    </source>
</evidence>
<gene>
    <name evidence="1" type="ORF">DERYTH_LOCUS19675</name>
</gene>
<feature type="non-terminal residue" evidence="1">
    <location>
        <position position="1"/>
    </location>
</feature>
<organism evidence="1 2">
    <name type="scientific">Dentiscutata erythropus</name>
    <dbReference type="NCBI Taxonomy" id="1348616"/>
    <lineage>
        <taxon>Eukaryota</taxon>
        <taxon>Fungi</taxon>
        <taxon>Fungi incertae sedis</taxon>
        <taxon>Mucoromycota</taxon>
        <taxon>Glomeromycotina</taxon>
        <taxon>Glomeromycetes</taxon>
        <taxon>Diversisporales</taxon>
        <taxon>Gigasporaceae</taxon>
        <taxon>Dentiscutata</taxon>
    </lineage>
</organism>
<dbReference type="EMBL" id="CAJVPY010021938">
    <property type="protein sequence ID" value="CAG8781268.1"/>
    <property type="molecule type" value="Genomic_DNA"/>
</dbReference>
<protein>
    <submittedName>
        <fullName evidence="1">847_t:CDS:1</fullName>
    </submittedName>
</protein>